<evidence type="ECO:0000313" key="10">
    <source>
        <dbReference type="EMBL" id="KRL85167.1"/>
    </source>
</evidence>
<evidence type="ECO:0000256" key="7">
    <source>
        <dbReference type="PIRSR" id="PIRSR600183-50"/>
    </source>
</evidence>
<comment type="similarity">
    <text evidence="5">Belongs to the Orn/Lys/Arg decarboxylase class-II family. LysA subfamily.</text>
</comment>
<dbReference type="InterPro" id="IPR029066">
    <property type="entry name" value="PLP-binding_barrel"/>
</dbReference>
<keyword evidence="3 5" id="KW-0663">Pyridoxal phosphate</keyword>
<keyword evidence="4 5" id="KW-0456">Lyase</keyword>
<dbReference type="InterPro" id="IPR002986">
    <property type="entry name" value="DAP_deCOOHase_LysA"/>
</dbReference>
<dbReference type="AlphaFoldDB" id="A0A0R1TV68"/>
<dbReference type="InterPro" id="IPR000183">
    <property type="entry name" value="Orn/DAP/Arg_de-COase"/>
</dbReference>
<dbReference type="FunFam" id="3.20.20.10:FF:000003">
    <property type="entry name" value="Diaminopimelate decarboxylase"/>
    <property type="match status" value="1"/>
</dbReference>
<comment type="function">
    <text evidence="5">Specifically catalyzes the decarboxylation of meso-diaminopimelate (meso-DAP) to L-lysine.</text>
</comment>
<feature type="binding site" evidence="5">
    <location>
        <position position="387"/>
    </location>
    <ligand>
        <name>substrate</name>
    </ligand>
</feature>
<dbReference type="Gene3D" id="2.40.37.10">
    <property type="entry name" value="Lyase, Ornithine Decarboxylase, Chain A, domain 1"/>
    <property type="match status" value="1"/>
</dbReference>
<keyword evidence="2 5" id="KW-0210">Decarboxylase</keyword>
<dbReference type="GO" id="GO:0009089">
    <property type="term" value="P:lysine biosynthetic process via diaminopimelate"/>
    <property type="evidence" value="ECO:0007669"/>
    <property type="project" value="UniProtKB-UniRule"/>
</dbReference>
<feature type="binding site" evidence="5">
    <location>
        <begin position="287"/>
        <end position="290"/>
    </location>
    <ligand>
        <name>pyridoxal 5'-phosphate</name>
        <dbReference type="ChEBI" id="CHEBI:597326"/>
    </ligand>
</feature>
<dbReference type="SUPFAM" id="SSF50621">
    <property type="entry name" value="Alanine racemase C-terminal domain-like"/>
    <property type="match status" value="1"/>
</dbReference>
<name>A0A0R1TV68_9LACO</name>
<dbReference type="STRING" id="1423740.FC36_GL000537"/>
<dbReference type="GO" id="GO:0030170">
    <property type="term" value="F:pyridoxal phosphate binding"/>
    <property type="evidence" value="ECO:0007669"/>
    <property type="project" value="UniProtKB-UniRule"/>
</dbReference>
<dbReference type="OrthoDB" id="9802241at2"/>
<feature type="binding site" evidence="5">
    <location>
        <position position="290"/>
    </location>
    <ligand>
        <name>substrate</name>
    </ligand>
</feature>
<evidence type="ECO:0000259" key="9">
    <source>
        <dbReference type="Pfam" id="PF02784"/>
    </source>
</evidence>
<dbReference type="PATRIC" id="fig|1423740.3.peg.583"/>
<comment type="subunit">
    <text evidence="5">Homodimer.</text>
</comment>
<dbReference type="Gene3D" id="3.20.20.10">
    <property type="entry name" value="Alanine racemase"/>
    <property type="match status" value="1"/>
</dbReference>
<dbReference type="PRINTS" id="PR01181">
    <property type="entry name" value="DAPDCRBXLASE"/>
</dbReference>
<feature type="domain" description="Orn/DAP/Arg decarboxylase 2 N-terminal" evidence="9">
    <location>
        <begin position="37"/>
        <end position="293"/>
    </location>
</feature>
<dbReference type="UniPathway" id="UPA00034">
    <property type="reaction ID" value="UER00027"/>
</dbReference>
<dbReference type="GO" id="GO:0008836">
    <property type="term" value="F:diaminopimelate decarboxylase activity"/>
    <property type="evidence" value="ECO:0007669"/>
    <property type="project" value="UniProtKB-UniRule"/>
</dbReference>
<feature type="binding site" evidence="5">
    <location>
        <position position="327"/>
    </location>
    <ligand>
        <name>substrate</name>
    </ligand>
</feature>
<comment type="caution">
    <text evidence="10">The sequence shown here is derived from an EMBL/GenBank/DDBJ whole genome shotgun (WGS) entry which is preliminary data.</text>
</comment>
<dbReference type="EC" id="4.1.1.20" evidence="5 6"/>
<dbReference type="InterPro" id="IPR022644">
    <property type="entry name" value="De-COase2_N"/>
</dbReference>
<evidence type="ECO:0000256" key="4">
    <source>
        <dbReference type="ARBA" id="ARBA00023239"/>
    </source>
</evidence>
<dbReference type="Proteomes" id="UP000051048">
    <property type="component" value="Unassembled WGS sequence"/>
</dbReference>
<dbReference type="EMBL" id="AZFH01000001">
    <property type="protein sequence ID" value="KRL85167.1"/>
    <property type="molecule type" value="Genomic_DNA"/>
</dbReference>
<protein>
    <recommendedName>
        <fullName evidence="5 6">Diaminopimelate decarboxylase</fullName>
        <shortName evidence="5">DAP decarboxylase</shortName>
        <shortName evidence="5">DAPDC</shortName>
        <ecNumber evidence="5 6">4.1.1.20</ecNumber>
    </recommendedName>
</protein>
<dbReference type="PANTHER" id="PTHR43727">
    <property type="entry name" value="DIAMINOPIMELATE DECARBOXYLASE"/>
    <property type="match status" value="1"/>
</dbReference>
<proteinExistence type="inferred from homology"/>
<keyword evidence="5" id="KW-0028">Amino-acid biosynthesis</keyword>
<evidence type="ECO:0000256" key="5">
    <source>
        <dbReference type="HAMAP-Rule" id="MF_02120"/>
    </source>
</evidence>
<reference evidence="10 11" key="1">
    <citation type="journal article" date="2015" name="Genome Announc.">
        <title>Expanding the biotechnology potential of lactobacilli through comparative genomics of 213 strains and associated genera.</title>
        <authorList>
            <person name="Sun Z."/>
            <person name="Harris H.M."/>
            <person name="McCann A."/>
            <person name="Guo C."/>
            <person name="Argimon S."/>
            <person name="Zhang W."/>
            <person name="Yang X."/>
            <person name="Jeffery I.B."/>
            <person name="Cooney J.C."/>
            <person name="Kagawa T.F."/>
            <person name="Liu W."/>
            <person name="Song Y."/>
            <person name="Salvetti E."/>
            <person name="Wrobel A."/>
            <person name="Rasinkangas P."/>
            <person name="Parkhill J."/>
            <person name="Rea M.C."/>
            <person name="O'Sullivan O."/>
            <person name="Ritari J."/>
            <person name="Douillard F.P."/>
            <person name="Paul Ross R."/>
            <person name="Yang R."/>
            <person name="Briner A.E."/>
            <person name="Felis G.E."/>
            <person name="de Vos W.M."/>
            <person name="Barrangou R."/>
            <person name="Klaenhammer T.R."/>
            <person name="Caufield P.W."/>
            <person name="Cui Y."/>
            <person name="Zhang H."/>
            <person name="O'Toole P.W."/>
        </authorList>
    </citation>
    <scope>NUCLEOTIDE SEQUENCE [LARGE SCALE GENOMIC DNA]</scope>
    <source>
        <strain evidence="10 11">DSM 15833</strain>
    </source>
</reference>
<sequence>MLKVPTNEAGHLTIGGVDALQLAQEYQTPVIAYDVTAIKQQLRDFKKAFVKAGVPFHVSYASKAFSALAMYRLVANEGVGCDVVSGGELYAALKGGMPAEMIEFHGNNKTPEELEMAVEEKIGRIVIDNFQEIRFLDKILRKHHTTMKVQLRITPGVEAETHSYISTGQANSKFGFDIISGQARKALEMLIANPRIEVEGLHCHIGSQIFGTAGFVMAVKKMVQMMKQWQDELGFVTKELNIGGGFGIRYTDQDQVIDTEQFSHDILGAVKDETQRQGLAMPEIWIEPGRAVAGEAATTLYTVGSRKDVDGVCHFLAVDGGMGDNIRPALYQAKYEAFLAKAPQALNEQIVTVVGKYCESGDILVKDCPLPNTQPGDILAIPSTGAYGYTMASNYNRNGRPAVVFCENGKSQLVVRRETFADMLAYEILPEE</sequence>
<dbReference type="Pfam" id="PF02784">
    <property type="entry name" value="Orn_Arg_deC_N"/>
    <property type="match status" value="1"/>
</dbReference>
<feature type="binding site" evidence="5">
    <location>
        <position position="359"/>
    </location>
    <ligand>
        <name>substrate</name>
    </ligand>
</feature>
<comment type="cofactor">
    <cofactor evidence="1 5 7 8">
        <name>pyridoxal 5'-phosphate</name>
        <dbReference type="ChEBI" id="CHEBI:597326"/>
    </cofactor>
</comment>
<feature type="binding site" evidence="5">
    <location>
        <position position="331"/>
    </location>
    <ligand>
        <name>substrate</name>
    </ligand>
</feature>
<accession>A0A0R1TV68</accession>
<dbReference type="PRINTS" id="PR01179">
    <property type="entry name" value="ODADCRBXLASE"/>
</dbReference>
<feature type="binding site" evidence="5">
    <location>
        <position position="387"/>
    </location>
    <ligand>
        <name>pyridoxal 5'-phosphate</name>
        <dbReference type="ChEBI" id="CHEBI:597326"/>
    </ligand>
</feature>
<feature type="binding site" evidence="5">
    <location>
        <position position="245"/>
    </location>
    <ligand>
        <name>pyridoxal 5'-phosphate</name>
        <dbReference type="ChEBI" id="CHEBI:597326"/>
    </ligand>
</feature>
<evidence type="ECO:0000256" key="2">
    <source>
        <dbReference type="ARBA" id="ARBA00022793"/>
    </source>
</evidence>
<comment type="catalytic activity">
    <reaction evidence="5 8">
        <text>meso-2,6-diaminopimelate + H(+) = L-lysine + CO2</text>
        <dbReference type="Rhea" id="RHEA:15101"/>
        <dbReference type="ChEBI" id="CHEBI:15378"/>
        <dbReference type="ChEBI" id="CHEBI:16526"/>
        <dbReference type="ChEBI" id="CHEBI:32551"/>
        <dbReference type="ChEBI" id="CHEBI:57791"/>
        <dbReference type="EC" id="4.1.1.20"/>
    </reaction>
</comment>
<dbReference type="SUPFAM" id="SSF51419">
    <property type="entry name" value="PLP-binding barrel"/>
    <property type="match status" value="1"/>
</dbReference>
<dbReference type="PANTHER" id="PTHR43727:SF2">
    <property type="entry name" value="GROUP IV DECARBOXYLASE"/>
    <property type="match status" value="1"/>
</dbReference>
<dbReference type="NCBIfam" id="TIGR01048">
    <property type="entry name" value="lysA"/>
    <property type="match status" value="1"/>
</dbReference>
<feature type="modified residue" description="N6-(pyridoxal phosphate)lysine" evidence="5 7">
    <location>
        <position position="63"/>
    </location>
</feature>
<evidence type="ECO:0000256" key="8">
    <source>
        <dbReference type="RuleBase" id="RU003738"/>
    </source>
</evidence>
<evidence type="ECO:0000256" key="1">
    <source>
        <dbReference type="ARBA" id="ARBA00001933"/>
    </source>
</evidence>
<dbReference type="RefSeq" id="WP_025020284.1">
    <property type="nucleotide sequence ID" value="NZ_AZFH01000001.1"/>
</dbReference>
<organism evidence="10 11">
    <name type="scientific">Ligilactobacillus equi DSM 15833 = JCM 10991</name>
    <dbReference type="NCBI Taxonomy" id="1423740"/>
    <lineage>
        <taxon>Bacteria</taxon>
        <taxon>Bacillati</taxon>
        <taxon>Bacillota</taxon>
        <taxon>Bacilli</taxon>
        <taxon>Lactobacillales</taxon>
        <taxon>Lactobacillaceae</taxon>
        <taxon>Ligilactobacillus</taxon>
    </lineage>
</organism>
<feature type="active site" description="Proton donor" evidence="7">
    <location>
        <position position="358"/>
    </location>
</feature>
<comment type="pathway">
    <text evidence="5 8">Amino-acid biosynthesis; L-lysine biosynthesis via DAP pathway; L-lysine from DL-2,6-diaminopimelate: step 1/1.</text>
</comment>
<dbReference type="HAMAP" id="MF_02120">
    <property type="entry name" value="LysA"/>
    <property type="match status" value="1"/>
</dbReference>
<evidence type="ECO:0000313" key="11">
    <source>
        <dbReference type="Proteomes" id="UP000051048"/>
    </source>
</evidence>
<dbReference type="CDD" id="cd06828">
    <property type="entry name" value="PLPDE_III_DapDC"/>
    <property type="match status" value="1"/>
</dbReference>
<keyword evidence="5 8" id="KW-0457">Lysine biosynthesis</keyword>
<dbReference type="InterPro" id="IPR009006">
    <property type="entry name" value="Ala_racemase/Decarboxylase_C"/>
</dbReference>
<evidence type="ECO:0000256" key="6">
    <source>
        <dbReference type="NCBIfam" id="TIGR01048"/>
    </source>
</evidence>
<evidence type="ECO:0000256" key="3">
    <source>
        <dbReference type="ARBA" id="ARBA00022898"/>
    </source>
</evidence>
<gene>
    <name evidence="5" type="primary">lysA</name>
    <name evidence="10" type="ORF">FC36_GL000537</name>
</gene>